<gene>
    <name evidence="1" type="ORF">CMUST_02930</name>
</gene>
<dbReference type="STRING" id="571915.CMUST_02930"/>
<dbReference type="AlphaFoldDB" id="A0A0G3GWM1"/>
<sequence length="227" mass="23389">MAGESGLAGLSRDERIATLRAQLAAVHPTGDAKISAQQVDDCDIIPVPPALAEVLPGGGLRRRQAVELGVAAGLAVELITHISGNGGVVAVVGWPELGYIGVPAAGGDLTKIVVIPDAGADGLEVVAALVEGVDVVLYRNPVEAYLPASRTRKLMAKLRAGRAALLTVGVRLESSASIITADITGYRGIGPGVGRIRAVDMRISATVHGRKRMSAMTIGRSRELKVV</sequence>
<accession>A0A0G3GWM1</accession>
<proteinExistence type="predicted"/>
<dbReference type="EMBL" id="CP011542">
    <property type="protein sequence ID" value="AKK04930.1"/>
    <property type="molecule type" value="Genomic_DNA"/>
</dbReference>
<reference evidence="1 2" key="1">
    <citation type="journal article" date="2015" name="Genome Announc.">
        <title>Complete Genome Sequence of the Type Strain Corynebacterium mustelae DSM 45274, Isolated from Various Tissues of a Male Ferret with Lethal Sepsis.</title>
        <authorList>
            <person name="Ruckert C."/>
            <person name="Eimer J."/>
            <person name="Winkler A."/>
            <person name="Tauch A."/>
        </authorList>
    </citation>
    <scope>NUCLEOTIDE SEQUENCE [LARGE SCALE GENOMIC DNA]</scope>
    <source>
        <strain evidence="1 2">DSM 45274</strain>
    </source>
</reference>
<dbReference type="KEGG" id="cmv:CMUST_02930"/>
<keyword evidence="2" id="KW-1185">Reference proteome</keyword>
<organism evidence="1 2">
    <name type="scientific">Corynebacterium mustelae</name>
    <dbReference type="NCBI Taxonomy" id="571915"/>
    <lineage>
        <taxon>Bacteria</taxon>
        <taxon>Bacillati</taxon>
        <taxon>Actinomycetota</taxon>
        <taxon>Actinomycetes</taxon>
        <taxon>Mycobacteriales</taxon>
        <taxon>Corynebacteriaceae</taxon>
        <taxon>Corynebacterium</taxon>
    </lineage>
</organism>
<dbReference type="Proteomes" id="UP000035199">
    <property type="component" value="Chromosome"/>
</dbReference>
<evidence type="ECO:0000313" key="2">
    <source>
        <dbReference type="Proteomes" id="UP000035199"/>
    </source>
</evidence>
<reference evidence="2" key="2">
    <citation type="submission" date="2015-05" db="EMBL/GenBank/DDBJ databases">
        <title>Complete genome sequence of Corynebacterium mustelae DSM 45274, isolated from various tissues of a male ferret with lethal sepsis.</title>
        <authorList>
            <person name="Ruckert C."/>
            <person name="Albersmeier A."/>
            <person name="Winkler A."/>
            <person name="Tauch A."/>
        </authorList>
    </citation>
    <scope>NUCLEOTIDE SEQUENCE [LARGE SCALE GENOMIC DNA]</scope>
    <source>
        <strain evidence="2">DSM 45274</strain>
    </source>
</reference>
<evidence type="ECO:0000313" key="1">
    <source>
        <dbReference type="EMBL" id="AKK04930.1"/>
    </source>
</evidence>
<protein>
    <submittedName>
        <fullName evidence="1">Uncharacterized protein</fullName>
    </submittedName>
</protein>
<dbReference type="PATRIC" id="fig|571915.4.peg.619"/>
<name>A0A0G3GWM1_9CORY</name>